<dbReference type="InterPro" id="IPR001509">
    <property type="entry name" value="Epimerase_deHydtase"/>
</dbReference>
<protein>
    <recommendedName>
        <fullName evidence="2">NAD-dependent epimerase/dehydratase domain-containing protein</fullName>
    </recommendedName>
</protein>
<evidence type="ECO:0000313" key="3">
    <source>
        <dbReference type="EMBL" id="KAG2626238.1"/>
    </source>
</evidence>
<name>A0A8T0UVS4_PANVG</name>
<dbReference type="SUPFAM" id="SSF51735">
    <property type="entry name" value="NAD(P)-binding Rossmann-fold domains"/>
    <property type="match status" value="1"/>
</dbReference>
<dbReference type="Proteomes" id="UP000823388">
    <property type="component" value="Chromosome 3K"/>
</dbReference>
<feature type="region of interest" description="Disordered" evidence="1">
    <location>
        <begin position="158"/>
        <end position="184"/>
    </location>
</feature>
<dbReference type="EMBL" id="CM029041">
    <property type="protein sequence ID" value="KAG2626238.1"/>
    <property type="molecule type" value="Genomic_DNA"/>
</dbReference>
<feature type="region of interest" description="Disordered" evidence="1">
    <location>
        <begin position="19"/>
        <end position="79"/>
    </location>
</feature>
<reference evidence="3 4" key="1">
    <citation type="submission" date="2020-05" db="EMBL/GenBank/DDBJ databases">
        <title>WGS assembly of Panicum virgatum.</title>
        <authorList>
            <person name="Lovell J.T."/>
            <person name="Jenkins J."/>
            <person name="Shu S."/>
            <person name="Juenger T.E."/>
            <person name="Schmutz J."/>
        </authorList>
    </citation>
    <scope>NUCLEOTIDE SEQUENCE [LARGE SCALE GENOMIC DNA]</scope>
    <source>
        <strain evidence="4">cv. AP13</strain>
    </source>
</reference>
<comment type="caution">
    <text evidence="3">The sequence shown here is derived from an EMBL/GenBank/DDBJ whole genome shotgun (WGS) entry which is preliminary data.</text>
</comment>
<feature type="region of interest" description="Disordered" evidence="1">
    <location>
        <begin position="96"/>
        <end position="140"/>
    </location>
</feature>
<dbReference type="Gene3D" id="3.40.50.720">
    <property type="entry name" value="NAD(P)-binding Rossmann-like Domain"/>
    <property type="match status" value="1"/>
</dbReference>
<evidence type="ECO:0000313" key="4">
    <source>
        <dbReference type="Proteomes" id="UP000823388"/>
    </source>
</evidence>
<gene>
    <name evidence="3" type="ORF">PVAP13_3KG332100</name>
</gene>
<feature type="compositionally biased region" description="Low complexity" evidence="1">
    <location>
        <begin position="67"/>
        <end position="79"/>
    </location>
</feature>
<accession>A0A8T0UVS4</accession>
<feature type="compositionally biased region" description="Basic residues" evidence="1">
    <location>
        <begin position="107"/>
        <end position="117"/>
    </location>
</feature>
<feature type="domain" description="NAD-dependent epimerase/dehydratase" evidence="2">
    <location>
        <begin position="304"/>
        <end position="333"/>
    </location>
</feature>
<dbReference type="InterPro" id="IPR036291">
    <property type="entry name" value="NAD(P)-bd_dom_sf"/>
</dbReference>
<organism evidence="3 4">
    <name type="scientific">Panicum virgatum</name>
    <name type="common">Blackwell switchgrass</name>
    <dbReference type="NCBI Taxonomy" id="38727"/>
    <lineage>
        <taxon>Eukaryota</taxon>
        <taxon>Viridiplantae</taxon>
        <taxon>Streptophyta</taxon>
        <taxon>Embryophyta</taxon>
        <taxon>Tracheophyta</taxon>
        <taxon>Spermatophyta</taxon>
        <taxon>Magnoliopsida</taxon>
        <taxon>Liliopsida</taxon>
        <taxon>Poales</taxon>
        <taxon>Poaceae</taxon>
        <taxon>PACMAD clade</taxon>
        <taxon>Panicoideae</taxon>
        <taxon>Panicodae</taxon>
        <taxon>Paniceae</taxon>
        <taxon>Panicinae</taxon>
        <taxon>Panicum</taxon>
        <taxon>Panicum sect. Hiantes</taxon>
    </lineage>
</organism>
<feature type="compositionally biased region" description="Gly residues" evidence="1">
    <location>
        <begin position="200"/>
        <end position="217"/>
    </location>
</feature>
<evidence type="ECO:0000256" key="1">
    <source>
        <dbReference type="SAM" id="MobiDB-lite"/>
    </source>
</evidence>
<keyword evidence="4" id="KW-1185">Reference proteome</keyword>
<evidence type="ECO:0000259" key="2">
    <source>
        <dbReference type="Pfam" id="PF01370"/>
    </source>
</evidence>
<dbReference type="AlphaFoldDB" id="A0A8T0UVS4"/>
<dbReference type="Pfam" id="PF01370">
    <property type="entry name" value="Epimerase"/>
    <property type="match status" value="1"/>
</dbReference>
<proteinExistence type="predicted"/>
<sequence length="375" mass="39065">MPVRRAAVIAALARRLTRKGGFTFPNPHPLPSRGHGIDAPGGGVEGGAAPAPAHPERRPLRPSQMPATASGGARTEEAAAAAPRVLLDGDEAGGAAARLAASERGSWRFRHRRRRSPRPSQMPATASGGARPEEAAAAATVASWMGTRPEELTARLAASGPATPSTGRGGSGAVSADGDEAEHERVQALREIKNQIIGPGRRGGGRGGAGGARQGGGRGEDDGTRAVLAAAVVGHLIQVLAHHDEKVLGAWGLCWEVWMDGWRGRGCTEAEAQRAAAHRPQGSAHRAEMVSAGDGGGTARSDLICVTGGNGFIGSWPVRFLLDRGYTVHTTVKNLGDMPPSLLQVPDAMVRDYLLFLTDFLPLQMMRTSTKHLLA</sequence>
<feature type="region of interest" description="Disordered" evidence="1">
    <location>
        <begin position="197"/>
        <end position="221"/>
    </location>
</feature>
<feature type="compositionally biased region" description="Low complexity" evidence="1">
    <location>
        <begin position="126"/>
        <end position="140"/>
    </location>
</feature>